<dbReference type="EMBL" id="LANJ01000016">
    <property type="protein sequence ID" value="KKC37816.1"/>
    <property type="molecule type" value="Genomic_DNA"/>
</dbReference>
<dbReference type="Proteomes" id="UP000033411">
    <property type="component" value="Unassembled WGS sequence"/>
</dbReference>
<feature type="transmembrane region" description="Helical" evidence="5">
    <location>
        <begin position="271"/>
        <end position="289"/>
    </location>
</feature>
<dbReference type="AlphaFoldDB" id="A0A0F5QAR0"/>
<feature type="transmembrane region" description="Helical" evidence="5">
    <location>
        <begin position="295"/>
        <end position="314"/>
    </location>
</feature>
<keyword evidence="8" id="KW-1185">Reference proteome</keyword>
<feature type="transmembrane region" description="Helical" evidence="5">
    <location>
        <begin position="201"/>
        <end position="219"/>
    </location>
</feature>
<comment type="caution">
    <text evidence="7">The sequence shown here is derived from an EMBL/GenBank/DDBJ whole genome shotgun (WGS) entry which is preliminary data.</text>
</comment>
<dbReference type="PANTHER" id="PTHR23514">
    <property type="entry name" value="BYPASS OF STOP CODON PROTEIN 6"/>
    <property type="match status" value="1"/>
</dbReference>
<reference evidence="7 8" key="1">
    <citation type="submission" date="2015-03" db="EMBL/GenBank/DDBJ databases">
        <authorList>
            <person name="Lepp D."/>
            <person name="Hassan Y.I."/>
            <person name="Li X.-Z."/>
            <person name="Zhou T."/>
        </authorList>
    </citation>
    <scope>NUCLEOTIDE SEQUENCE [LARGE SCALE GENOMIC DNA]</scope>
    <source>
        <strain evidence="7 8">E84</strain>
    </source>
</reference>
<accession>A0A0F5QAR0</accession>
<dbReference type="PANTHER" id="PTHR23514:SF13">
    <property type="entry name" value="INNER MEMBRANE PROTEIN YBJJ"/>
    <property type="match status" value="1"/>
</dbReference>
<feature type="transmembrane region" description="Helical" evidence="5">
    <location>
        <begin position="359"/>
        <end position="378"/>
    </location>
</feature>
<keyword evidence="3 5" id="KW-1133">Transmembrane helix</keyword>
<dbReference type="Pfam" id="PF07690">
    <property type="entry name" value="MFS_1"/>
    <property type="match status" value="2"/>
</dbReference>
<feature type="transmembrane region" description="Helical" evidence="5">
    <location>
        <begin position="41"/>
        <end position="63"/>
    </location>
</feature>
<gene>
    <name evidence="7" type="ORF">WH87_08970</name>
</gene>
<dbReference type="PROSITE" id="PS50850">
    <property type="entry name" value="MFS"/>
    <property type="match status" value="1"/>
</dbReference>
<dbReference type="InterPro" id="IPR036259">
    <property type="entry name" value="MFS_trans_sf"/>
</dbReference>
<evidence type="ECO:0000259" key="6">
    <source>
        <dbReference type="PROSITE" id="PS50850"/>
    </source>
</evidence>
<protein>
    <submittedName>
        <fullName evidence="7">Major facilitator transporter</fullName>
    </submittedName>
</protein>
<dbReference type="RefSeq" id="WP_046139428.1">
    <property type="nucleotide sequence ID" value="NZ_LANJ01000016.1"/>
</dbReference>
<feature type="transmembrane region" description="Helical" evidence="5">
    <location>
        <begin position="161"/>
        <end position="180"/>
    </location>
</feature>
<feature type="transmembrane region" description="Helical" evidence="5">
    <location>
        <begin position="95"/>
        <end position="115"/>
    </location>
</feature>
<evidence type="ECO:0000256" key="4">
    <source>
        <dbReference type="ARBA" id="ARBA00023136"/>
    </source>
</evidence>
<proteinExistence type="predicted"/>
<dbReference type="OrthoDB" id="9810941at2"/>
<evidence type="ECO:0000313" key="7">
    <source>
        <dbReference type="EMBL" id="KKC37816.1"/>
    </source>
</evidence>
<dbReference type="SUPFAM" id="SSF103473">
    <property type="entry name" value="MFS general substrate transporter"/>
    <property type="match status" value="1"/>
</dbReference>
<evidence type="ECO:0000256" key="1">
    <source>
        <dbReference type="ARBA" id="ARBA00004141"/>
    </source>
</evidence>
<dbReference type="InterPro" id="IPR020846">
    <property type="entry name" value="MFS_dom"/>
</dbReference>
<evidence type="ECO:0000256" key="2">
    <source>
        <dbReference type="ARBA" id="ARBA00022692"/>
    </source>
</evidence>
<evidence type="ECO:0000256" key="5">
    <source>
        <dbReference type="SAM" id="Phobius"/>
    </source>
</evidence>
<evidence type="ECO:0000313" key="8">
    <source>
        <dbReference type="Proteomes" id="UP000033411"/>
    </source>
</evidence>
<feature type="domain" description="Major facilitator superfamily (MFS) profile" evidence="6">
    <location>
        <begin position="5"/>
        <end position="382"/>
    </location>
</feature>
<evidence type="ECO:0000256" key="3">
    <source>
        <dbReference type="ARBA" id="ARBA00022989"/>
    </source>
</evidence>
<dbReference type="InterPro" id="IPR051788">
    <property type="entry name" value="MFS_Transporter"/>
</dbReference>
<dbReference type="STRING" id="1293439.WH87_08970"/>
<name>A0A0F5QAR0_9HYPH</name>
<keyword evidence="4 5" id="KW-0472">Membrane</keyword>
<comment type="subcellular location">
    <subcellularLocation>
        <location evidence="1">Membrane</location>
        <topology evidence="1">Multi-pass membrane protein</topology>
    </subcellularLocation>
</comment>
<organism evidence="7 8">
    <name type="scientific">Devosia epidermidihirudinis</name>
    <dbReference type="NCBI Taxonomy" id="1293439"/>
    <lineage>
        <taxon>Bacteria</taxon>
        <taxon>Pseudomonadati</taxon>
        <taxon>Pseudomonadota</taxon>
        <taxon>Alphaproteobacteria</taxon>
        <taxon>Hyphomicrobiales</taxon>
        <taxon>Devosiaceae</taxon>
        <taxon>Devosia</taxon>
    </lineage>
</organism>
<dbReference type="GO" id="GO:0016020">
    <property type="term" value="C:membrane"/>
    <property type="evidence" value="ECO:0007669"/>
    <property type="project" value="UniProtKB-SubCell"/>
</dbReference>
<dbReference type="Gene3D" id="1.20.1250.20">
    <property type="entry name" value="MFS general substrate transporter like domains"/>
    <property type="match status" value="2"/>
</dbReference>
<dbReference type="GO" id="GO:0022857">
    <property type="term" value="F:transmembrane transporter activity"/>
    <property type="evidence" value="ECO:0007669"/>
    <property type="project" value="InterPro"/>
</dbReference>
<feature type="transmembrane region" description="Helical" evidence="5">
    <location>
        <begin position="326"/>
        <end position="347"/>
    </location>
</feature>
<dbReference type="CDD" id="cd17393">
    <property type="entry name" value="MFS_MosC_like"/>
    <property type="match status" value="1"/>
</dbReference>
<dbReference type="PATRIC" id="fig|1293439.3.peg.1371"/>
<dbReference type="InterPro" id="IPR011701">
    <property type="entry name" value="MFS"/>
</dbReference>
<feature type="transmembrane region" description="Helical" evidence="5">
    <location>
        <begin position="70"/>
        <end position="89"/>
    </location>
</feature>
<sequence length="397" mass="41905">MNIAPQHRIYACFFLFAFALGALLSRMPDLQTHLQVTEGQLGMTIIGMSVGSLLSLTFSAPLIDRLGARTTAFVTVLGTAVFYAIIPWLPSAPAVFVAFFFAGLLAGALEINLNVETDRLEGQFGKSFMNRAHGSWSLGFFITALLGASVRQTGISMEMHLAMVVTIVFVLGIFMMWGLTNAPKRANLHQGETPRIAFPTIGLLPLCLIGIAAFLVEGAGIDWSTIYMRDAFTTPVEPFVGGLALTLFSGCMAATRLLADPIVDRFGPRTTATSLLALAALGALAVSFAPAPWVALTGFALLGIGCSAVYPLAVSAAAQRTDRPSAVNVAALGQVTFVVFFLAPPLLGFVAEHLDIRTSYLVVLPIMVVGLIACQALGTRKAPTPAGLPPEPATPHG</sequence>
<keyword evidence="2 5" id="KW-0812">Transmembrane</keyword>
<feature type="transmembrane region" description="Helical" evidence="5">
    <location>
        <begin position="239"/>
        <end position="259"/>
    </location>
</feature>
<feature type="transmembrane region" description="Helical" evidence="5">
    <location>
        <begin position="136"/>
        <end position="155"/>
    </location>
</feature>